<protein>
    <submittedName>
        <fullName evidence="2">Uncharacterized protein</fullName>
    </submittedName>
</protein>
<evidence type="ECO:0000256" key="1">
    <source>
        <dbReference type="SAM" id="MobiDB-lite"/>
    </source>
</evidence>
<proteinExistence type="predicted"/>
<dbReference type="RefSeq" id="WP_196985714.1">
    <property type="nucleotide sequence ID" value="NZ_JADWYS010000001.1"/>
</dbReference>
<sequence length="125" mass="13297">MELQTARQIIDTLARGVHPVTGECMPADSPYNEPPVIRALFTVSKALEDVPARAARTPRVAPPNAGKPWAPEDDATLENGFDAGTEAKELAAQLGRTRFAVEARLAALGKLPQPAGMRFPVAAAR</sequence>
<feature type="compositionally biased region" description="Low complexity" evidence="1">
    <location>
        <begin position="54"/>
        <end position="63"/>
    </location>
</feature>
<evidence type="ECO:0000313" key="3">
    <source>
        <dbReference type="Proteomes" id="UP000651050"/>
    </source>
</evidence>
<dbReference type="Proteomes" id="UP000651050">
    <property type="component" value="Unassembled WGS sequence"/>
</dbReference>
<reference evidence="2" key="1">
    <citation type="submission" date="2020-11" db="EMBL/GenBank/DDBJ databases">
        <title>Bacterial whole genome sequence for Caenimonas sp. DR4.4.</title>
        <authorList>
            <person name="Le V."/>
            <person name="Ko S.-R."/>
            <person name="Ahn C.-Y."/>
            <person name="Oh H.-M."/>
        </authorList>
    </citation>
    <scope>NUCLEOTIDE SEQUENCE</scope>
    <source>
        <strain evidence="2">DR4.4</strain>
    </source>
</reference>
<feature type="region of interest" description="Disordered" evidence="1">
    <location>
        <begin position="54"/>
        <end position="79"/>
    </location>
</feature>
<organism evidence="2 3">
    <name type="scientific">Caenimonas aquaedulcis</name>
    <dbReference type="NCBI Taxonomy" id="2793270"/>
    <lineage>
        <taxon>Bacteria</taxon>
        <taxon>Pseudomonadati</taxon>
        <taxon>Pseudomonadota</taxon>
        <taxon>Betaproteobacteria</taxon>
        <taxon>Burkholderiales</taxon>
        <taxon>Comamonadaceae</taxon>
        <taxon>Caenimonas</taxon>
    </lineage>
</organism>
<evidence type="ECO:0000313" key="2">
    <source>
        <dbReference type="EMBL" id="MBG9387820.1"/>
    </source>
</evidence>
<dbReference type="AlphaFoldDB" id="A0A931H3C2"/>
<name>A0A931H3C2_9BURK</name>
<keyword evidence="3" id="KW-1185">Reference proteome</keyword>
<gene>
    <name evidence="2" type="ORF">I5803_07305</name>
</gene>
<accession>A0A931H3C2</accession>
<comment type="caution">
    <text evidence="2">The sequence shown here is derived from an EMBL/GenBank/DDBJ whole genome shotgun (WGS) entry which is preliminary data.</text>
</comment>
<dbReference type="EMBL" id="JADWYS010000001">
    <property type="protein sequence ID" value="MBG9387820.1"/>
    <property type="molecule type" value="Genomic_DNA"/>
</dbReference>